<dbReference type="InterPro" id="IPR027417">
    <property type="entry name" value="P-loop_NTPase"/>
</dbReference>
<accession>A0A0A3I2N9</accession>
<evidence type="ECO:0000256" key="2">
    <source>
        <dbReference type="ARBA" id="ARBA00022741"/>
    </source>
</evidence>
<dbReference type="GO" id="GO:0016887">
    <property type="term" value="F:ATP hydrolysis activity"/>
    <property type="evidence" value="ECO:0007669"/>
    <property type="project" value="InterPro"/>
</dbReference>
<dbReference type="Pfam" id="PF00488">
    <property type="entry name" value="MutS_V"/>
    <property type="match status" value="1"/>
</dbReference>
<keyword evidence="4" id="KW-0067">ATP-binding</keyword>
<dbReference type="OrthoDB" id="9808166at2"/>
<evidence type="ECO:0000256" key="1">
    <source>
        <dbReference type="ARBA" id="ARBA00022730"/>
    </source>
</evidence>
<dbReference type="RefSeq" id="WP_036185320.1">
    <property type="nucleotide sequence ID" value="NZ_AVDA01000008.1"/>
</dbReference>
<dbReference type="InterPro" id="IPR007696">
    <property type="entry name" value="DNA_mismatch_repair_MutS_core"/>
</dbReference>
<dbReference type="FunFam" id="3.40.50.300:FF:000830">
    <property type="entry name" value="Endonuclease MutS2"/>
    <property type="match status" value="1"/>
</dbReference>
<protein>
    <submittedName>
        <fullName evidence="8">Mannonate oxidoreductase</fullName>
    </submittedName>
</protein>
<dbReference type="GO" id="GO:0004519">
    <property type="term" value="F:endonuclease activity"/>
    <property type="evidence" value="ECO:0007669"/>
    <property type="project" value="InterPro"/>
</dbReference>
<dbReference type="SMART" id="SM00534">
    <property type="entry name" value="MUTSac"/>
    <property type="match status" value="1"/>
</dbReference>
<dbReference type="Gene3D" id="1.10.1420.10">
    <property type="match status" value="2"/>
</dbReference>
<dbReference type="GO" id="GO:0030983">
    <property type="term" value="F:mismatched DNA binding"/>
    <property type="evidence" value="ECO:0007669"/>
    <property type="project" value="InterPro"/>
</dbReference>
<keyword evidence="9" id="KW-1185">Reference proteome</keyword>
<evidence type="ECO:0000259" key="7">
    <source>
        <dbReference type="PROSITE" id="PS00486"/>
    </source>
</evidence>
<dbReference type="InterPro" id="IPR000432">
    <property type="entry name" value="DNA_mismatch_repair_MutS_C"/>
</dbReference>
<keyword evidence="1" id="KW-0699">rRNA-binding</keyword>
<sequence length="632" mass="71490">MNENTFEKLQYNELKEIVKSYCVSGLGKKLINQLLPSSNVKVVKHRLTETSEARAILDEGGNVPFSGVSNIEHIITKLEKGMILDPSELLSISDFLRGCRRIKTFMSGKEFAAPTLASYARSMTEFLDVEEEINFSIKNNQVDSAASGELKRIRHHIQTAEQKIKDRLNQFLNSSANSKYIQEFIITLKDDRYTIPIKASFKNHVQGSVVEVSGKGATVFMEPNVVGKLSAELATLKSEEAMVEYQILATLTGLVLENLHPIKVNIELISQYDMIFAKAKFSRHVDGIEPKINDYGKIHLRDCRHPLLSGHVVPLQFLIGEDYRSLVITGPNAGGKTIVLKTIGLVTLATMSGFHITAAKGTEIAVFDNVFVDIGDNQSLENALSTFSSHMKNLSEILRLANNNTLLLFDEIGSGTEPNEGAAIAISILEEFYLKGCITVATTHYGEIKRFSEMHSDFMNAAMQFNNETLEPLFKLLIGKSGDSNALWISRKMSVPEHVLKRAEDYMKNKEYRLERLNASKIRTPNEVVEVAENLVDYQKGDRVKLLDYNDFGIVYKEKDKYSNVTVFYKKEFLEVNEKRLTLEEKAEELYPEGYDLDSLFTDYRTRKLNHDIERGSKKALRKINKELRKNK</sequence>
<dbReference type="NCBIfam" id="TIGR01069">
    <property type="entry name" value="mutS2"/>
    <property type="match status" value="1"/>
</dbReference>
<dbReference type="PANTHER" id="PTHR48466">
    <property type="entry name" value="OS10G0509000 PROTEIN-RELATED"/>
    <property type="match status" value="1"/>
</dbReference>
<reference evidence="8 9" key="1">
    <citation type="submission" date="2014-02" db="EMBL/GenBank/DDBJ databases">
        <title>Draft genome sequence of Lysinibacillus manganicus DSM 26584T.</title>
        <authorList>
            <person name="Zhang F."/>
            <person name="Wang G."/>
            <person name="Zhang L."/>
        </authorList>
    </citation>
    <scope>NUCLEOTIDE SEQUENCE [LARGE SCALE GENOMIC DNA]</scope>
    <source>
        <strain evidence="8 9">DSM 26584</strain>
    </source>
</reference>
<dbReference type="Proteomes" id="UP000030416">
    <property type="component" value="Unassembled WGS sequence"/>
</dbReference>
<gene>
    <name evidence="8" type="ORF">CD29_08810</name>
</gene>
<dbReference type="GO" id="GO:0045910">
    <property type="term" value="P:negative regulation of DNA recombination"/>
    <property type="evidence" value="ECO:0007669"/>
    <property type="project" value="InterPro"/>
</dbReference>
<dbReference type="InterPro" id="IPR045076">
    <property type="entry name" value="MutS"/>
</dbReference>
<dbReference type="SUPFAM" id="SSF48334">
    <property type="entry name" value="DNA repair protein MutS, domain III"/>
    <property type="match status" value="1"/>
</dbReference>
<evidence type="ECO:0000313" key="8">
    <source>
        <dbReference type="EMBL" id="KGR79091.1"/>
    </source>
</evidence>
<keyword evidence="2" id="KW-0547">Nucleotide-binding</keyword>
<evidence type="ECO:0000256" key="6">
    <source>
        <dbReference type="ARBA" id="ARBA00023125"/>
    </source>
</evidence>
<keyword evidence="3" id="KW-0378">Hydrolase</keyword>
<evidence type="ECO:0000256" key="3">
    <source>
        <dbReference type="ARBA" id="ARBA00022801"/>
    </source>
</evidence>
<dbReference type="SMART" id="SM00533">
    <property type="entry name" value="MUTSd"/>
    <property type="match status" value="1"/>
</dbReference>
<comment type="caution">
    <text evidence="8">The sequence shown here is derived from an EMBL/GenBank/DDBJ whole genome shotgun (WGS) entry which is preliminary data.</text>
</comment>
<evidence type="ECO:0000256" key="4">
    <source>
        <dbReference type="ARBA" id="ARBA00022840"/>
    </source>
</evidence>
<dbReference type="PANTHER" id="PTHR48466:SF2">
    <property type="entry name" value="OS10G0509000 PROTEIN"/>
    <property type="match status" value="1"/>
</dbReference>
<organism evidence="8 9">
    <name type="scientific">Ureibacillus manganicus DSM 26584</name>
    <dbReference type="NCBI Taxonomy" id="1384049"/>
    <lineage>
        <taxon>Bacteria</taxon>
        <taxon>Bacillati</taxon>
        <taxon>Bacillota</taxon>
        <taxon>Bacilli</taxon>
        <taxon>Bacillales</taxon>
        <taxon>Caryophanaceae</taxon>
        <taxon>Ureibacillus</taxon>
    </lineage>
</organism>
<keyword evidence="6" id="KW-0238">DNA-binding</keyword>
<proteinExistence type="predicted"/>
<dbReference type="GO" id="GO:0005524">
    <property type="term" value="F:ATP binding"/>
    <property type="evidence" value="ECO:0007669"/>
    <property type="project" value="UniProtKB-KW"/>
</dbReference>
<dbReference type="STRING" id="1384049.CD29_08810"/>
<evidence type="ECO:0000313" key="9">
    <source>
        <dbReference type="Proteomes" id="UP000030416"/>
    </source>
</evidence>
<dbReference type="Gene3D" id="3.40.50.300">
    <property type="entry name" value="P-loop containing nucleotide triphosphate hydrolases"/>
    <property type="match status" value="1"/>
</dbReference>
<dbReference type="InterPro" id="IPR005747">
    <property type="entry name" value="MutS2"/>
</dbReference>
<dbReference type="EMBL" id="JPVN01000008">
    <property type="protein sequence ID" value="KGR79091.1"/>
    <property type="molecule type" value="Genomic_DNA"/>
</dbReference>
<dbReference type="SUPFAM" id="SSF52540">
    <property type="entry name" value="P-loop containing nucleoside triphosphate hydrolases"/>
    <property type="match status" value="1"/>
</dbReference>
<dbReference type="GO" id="GO:0140664">
    <property type="term" value="F:ATP-dependent DNA damage sensor activity"/>
    <property type="evidence" value="ECO:0007669"/>
    <property type="project" value="InterPro"/>
</dbReference>
<dbReference type="InterPro" id="IPR036187">
    <property type="entry name" value="DNA_mismatch_repair_MutS_sf"/>
</dbReference>
<dbReference type="PIRSF" id="PIRSF005814">
    <property type="entry name" value="MutS_YshD"/>
    <property type="match status" value="1"/>
</dbReference>
<evidence type="ECO:0000256" key="5">
    <source>
        <dbReference type="ARBA" id="ARBA00022884"/>
    </source>
</evidence>
<dbReference type="PROSITE" id="PS00486">
    <property type="entry name" value="DNA_MISMATCH_REPAIR_2"/>
    <property type="match status" value="1"/>
</dbReference>
<dbReference type="AlphaFoldDB" id="A0A0A3I2N9"/>
<dbReference type="eggNOG" id="COG1193">
    <property type="taxonomic scope" value="Bacteria"/>
</dbReference>
<dbReference type="GO" id="GO:0006298">
    <property type="term" value="P:mismatch repair"/>
    <property type="evidence" value="ECO:0007669"/>
    <property type="project" value="InterPro"/>
</dbReference>
<name>A0A0A3I2N9_9BACL</name>
<dbReference type="GO" id="GO:0019843">
    <property type="term" value="F:rRNA binding"/>
    <property type="evidence" value="ECO:0007669"/>
    <property type="project" value="UniProtKB-KW"/>
</dbReference>
<keyword evidence="5" id="KW-0694">RNA-binding</keyword>
<feature type="domain" description="DNA mismatch repair proteins mutS family" evidence="7">
    <location>
        <begin position="405"/>
        <end position="421"/>
    </location>
</feature>